<evidence type="ECO:0000256" key="11">
    <source>
        <dbReference type="ARBA" id="ARBA00023211"/>
    </source>
</evidence>
<evidence type="ECO:0000313" key="15">
    <source>
        <dbReference type="EMBL" id="QAS69083.2"/>
    </source>
</evidence>
<dbReference type="Proteomes" id="UP000286907">
    <property type="component" value="Chromosome"/>
</dbReference>
<accession>A0ABX5QK50</accession>
<gene>
    <name evidence="15" type="primary">cas9</name>
    <name evidence="15" type="ORF">DLJ48_00295</name>
</gene>
<dbReference type="InterPro" id="IPR032240">
    <property type="entry name" value="Cas9_REC"/>
</dbReference>
<keyword evidence="3 13" id="KW-0540">Nuclease</keyword>
<keyword evidence="6 13" id="KW-0378">Hydrolase</keyword>
<comment type="similarity">
    <text evidence="2">Belongs to the CRISPR-associated protein Cas9 family. Subtype II-A subfamily.</text>
</comment>
<evidence type="ECO:0000256" key="10">
    <source>
        <dbReference type="ARBA" id="ARBA00023125"/>
    </source>
</evidence>
<dbReference type="InterPro" id="IPR003615">
    <property type="entry name" value="HNH_nuc"/>
</dbReference>
<dbReference type="GO" id="GO:0004519">
    <property type="term" value="F:endonuclease activity"/>
    <property type="evidence" value="ECO:0007669"/>
    <property type="project" value="UniProtKB-KW"/>
</dbReference>
<evidence type="ECO:0000256" key="5">
    <source>
        <dbReference type="ARBA" id="ARBA00022759"/>
    </source>
</evidence>
<dbReference type="Pfam" id="PF16592">
    <property type="entry name" value="Cas9_REC"/>
    <property type="match status" value="1"/>
</dbReference>
<dbReference type="InterPro" id="IPR055228">
    <property type="entry name" value="Cas9_RuvC"/>
</dbReference>
<feature type="domain" description="HNH Cas9-type" evidence="14">
    <location>
        <begin position="719"/>
        <end position="870"/>
    </location>
</feature>
<evidence type="ECO:0000313" key="16">
    <source>
        <dbReference type="Proteomes" id="UP000286907"/>
    </source>
</evidence>
<proteinExistence type="inferred from homology"/>
<dbReference type="NCBIfam" id="TIGR01865">
    <property type="entry name" value="cas_Csn1"/>
    <property type="match status" value="1"/>
</dbReference>
<reference evidence="15 16" key="1">
    <citation type="journal article" date="2019" name="Syst. Appl. Microbiol.">
        <title>Oenococcus sicerae sp. nov., isolated from French cider.</title>
        <authorList>
            <person name="Cousin F.J."/>
            <person name="Le Guellec R."/>
            <person name="Chagnot C."/>
            <person name="Goux D."/>
            <person name="Dalmasso M."/>
            <person name="Laplace J.M."/>
            <person name="Cretenet M."/>
        </authorList>
    </citation>
    <scope>NUCLEOTIDE SEQUENCE [LARGE SCALE GENOMIC DNA]</scope>
    <source>
        <strain evidence="15 16">UCMA 15228</strain>
    </source>
</reference>
<comment type="cofactor">
    <cofactor evidence="1">
        <name>Mg(2+)</name>
        <dbReference type="ChEBI" id="CHEBI:18420"/>
    </cofactor>
</comment>
<keyword evidence="4" id="KW-0479">Metal-binding</keyword>
<keyword evidence="8" id="KW-0694">RNA-binding</keyword>
<evidence type="ECO:0000256" key="8">
    <source>
        <dbReference type="ARBA" id="ARBA00022884"/>
    </source>
</evidence>
<evidence type="ECO:0000256" key="2">
    <source>
        <dbReference type="ARBA" id="ARBA00005244"/>
    </source>
</evidence>
<dbReference type="EMBL" id="CP029684">
    <property type="protein sequence ID" value="QAS69083.2"/>
    <property type="molecule type" value="Genomic_DNA"/>
</dbReference>
<evidence type="ECO:0000259" key="14">
    <source>
        <dbReference type="PROSITE" id="PS51749"/>
    </source>
</evidence>
<sequence length="1043" mass="120807">MNEIFTPTLSDMDENFIRRLKYSWVNPNDEANSSHFYGGYLFGSKEKDQQFHLDYPTIYHLRQKLVIDDSKHDLREIYLAIHHIVKYRGNFLNPAEKINTENAFNAKHFSDGLDNYISYVSDDNFAVSITDLIEFEKAVTNLKLKNNSQRIDAAKAAMSFDSKNNRVRVESILKAILGNQADLSKIFNKEIENKDDLKKWKIFFSDETIDDEIEGLRGELTEEENEFLDNLKEAYDGLTLKSILGDENSISAAMVRSYDNYHRDWETIKTQVRNSSNSKEIKRAYALIISPDEDIIKKGREAFKKIISESSVADSVKNDLLNKIENDTFLVKQRTKRNGVLPNQLHVQELEQIINKQSKFYPFLADTFTQEGKTQFKLVALAKFRVPYYVGPLVEKDKVTGDGTNHWMIRKDETGVITPWNFSEKVDKDASGGQFIKRLTGTDTYLIGEETLAENSLCYQKFNVLQELNNIRIDNNGRYSRLSVVDKQNIYEHIFKQQRNVSAADISNYLESQYGKRVMITGLSSNEKKFNSSLKSFHDLKKNFTDDFLNDPVNNKVLEDIIELQTVFEDKQVLHHNLSKIAILTQEQIDKLSNTHYTGWGRLSSKLLNTRMVSIQLTNDLENQKHSILESLYDSDKNLMEIITDDTLGAKQWIEKENNAQAKDSSIGDLINDLAGAPDIKRGIRQSFAILDDLEKAIGNKPDRVYLEFARENHGSAQKNSRLSAVQKLYKTIQKSGVLAEISRELENETKEHLQDDQLFLYYLQQGKDMYTGKSIDLDKISANYDIDHIIPQAYIKDDSLDNRVLVNKESNARKTDSPFYLQDVQEKQRAFWQSLAQQGFMSKEKLRRLTRRGTDFSENEKEHFIARQLVETRQIIKNVASLIDTYYKGEVKAVAIRSAQTSDMRRYLHVNKNRDINDFHHGFDALMISTVGKYIERRNPKSDKVFLYNDFDHYSKEWLKKSRVDHKDDSARVNTFGYIVGSMRSASNLNRINKETGELVWNETDKQYLLRVLNYKNINVTRMSGIHDGKLYNETIYKKCFA</sequence>
<dbReference type="InterPro" id="IPR033114">
    <property type="entry name" value="HNH_CAS9"/>
</dbReference>
<evidence type="ECO:0000256" key="3">
    <source>
        <dbReference type="ARBA" id="ARBA00022722"/>
    </source>
</evidence>
<dbReference type="InterPro" id="IPR028629">
    <property type="entry name" value="Cas9"/>
</dbReference>
<evidence type="ECO:0000256" key="13">
    <source>
        <dbReference type="PROSITE-ProRule" id="PRU01085"/>
    </source>
</evidence>
<keyword evidence="10 13" id="KW-0238">DNA-binding</keyword>
<evidence type="ECO:0000256" key="9">
    <source>
        <dbReference type="ARBA" id="ARBA00023118"/>
    </source>
</evidence>
<organism evidence="15 16">
    <name type="scientific">Oenococcus sicerae</name>
    <dbReference type="NCBI Taxonomy" id="2203724"/>
    <lineage>
        <taxon>Bacteria</taxon>
        <taxon>Bacillati</taxon>
        <taxon>Bacillota</taxon>
        <taxon>Bacilli</taxon>
        <taxon>Lactobacillales</taxon>
        <taxon>Lactobacillaceae</taxon>
        <taxon>Oenococcus</taxon>
    </lineage>
</organism>
<protein>
    <submittedName>
        <fullName evidence="15">Type II CRISPR RNA-guided endonuclease Cas9</fullName>
    </submittedName>
</protein>
<evidence type="ECO:0000256" key="12">
    <source>
        <dbReference type="ARBA" id="ARBA00046380"/>
    </source>
</evidence>
<keyword evidence="5 13" id="KW-0255">Endonuclease</keyword>
<dbReference type="PROSITE" id="PS51749">
    <property type="entry name" value="HNH_CAS9"/>
    <property type="match status" value="1"/>
</dbReference>
<evidence type="ECO:0000256" key="6">
    <source>
        <dbReference type="ARBA" id="ARBA00022801"/>
    </source>
</evidence>
<evidence type="ECO:0000256" key="4">
    <source>
        <dbReference type="ARBA" id="ARBA00022723"/>
    </source>
</evidence>
<keyword evidence="7" id="KW-0460">Magnesium</keyword>
<evidence type="ECO:0000256" key="7">
    <source>
        <dbReference type="ARBA" id="ARBA00022842"/>
    </source>
</evidence>
<comment type="subunit">
    <text evidence="12">Monomer. Binds crRNA and tracrRNA.</text>
</comment>
<name>A0ABX5QK50_9LACO</name>
<dbReference type="Gene3D" id="1.10.30.50">
    <property type="match status" value="1"/>
</dbReference>
<keyword evidence="16" id="KW-1185">Reference proteome</keyword>
<keyword evidence="11" id="KW-0464">Manganese</keyword>
<dbReference type="Pfam" id="PF22702">
    <property type="entry name" value="Cas9_RuvC"/>
    <property type="match status" value="1"/>
</dbReference>
<dbReference type="Pfam" id="PF13395">
    <property type="entry name" value="HNH_4"/>
    <property type="match status" value="1"/>
</dbReference>
<keyword evidence="9" id="KW-0051">Antiviral defense</keyword>
<evidence type="ECO:0000256" key="1">
    <source>
        <dbReference type="ARBA" id="ARBA00001946"/>
    </source>
</evidence>